<evidence type="ECO:0000256" key="5">
    <source>
        <dbReference type="ARBA" id="ARBA00022989"/>
    </source>
</evidence>
<dbReference type="FunFam" id="1.20.1420.30:FF:000021">
    <property type="entry name" value="Vacuolar calcium ion transporter"/>
    <property type="match status" value="1"/>
</dbReference>
<feature type="region of interest" description="Disordered" evidence="9">
    <location>
        <begin position="17"/>
        <end position="105"/>
    </location>
</feature>
<keyword evidence="7 10" id="KW-0472">Membrane</keyword>
<dbReference type="GO" id="GO:0003677">
    <property type="term" value="F:DNA binding"/>
    <property type="evidence" value="ECO:0007669"/>
    <property type="project" value="InterPro"/>
</dbReference>
<dbReference type="InterPro" id="IPR007219">
    <property type="entry name" value="XnlR_reg_dom"/>
</dbReference>
<keyword evidence="6" id="KW-0406">Ion transport</keyword>
<dbReference type="GO" id="GO:0006874">
    <property type="term" value="P:intracellular calcium ion homeostasis"/>
    <property type="evidence" value="ECO:0007669"/>
    <property type="project" value="TreeGrafter"/>
</dbReference>
<feature type="transmembrane region" description="Helical" evidence="10">
    <location>
        <begin position="236"/>
        <end position="258"/>
    </location>
</feature>
<feature type="region of interest" description="Disordered" evidence="9">
    <location>
        <begin position="146"/>
        <end position="165"/>
    </location>
</feature>
<feature type="transmembrane region" description="Helical" evidence="10">
    <location>
        <begin position="204"/>
        <end position="224"/>
    </location>
</feature>
<keyword evidence="4 10" id="KW-0812">Transmembrane</keyword>
<feature type="transmembrane region" description="Helical" evidence="10">
    <location>
        <begin position="299"/>
        <end position="322"/>
    </location>
</feature>
<proteinExistence type="inferred from homology"/>
<dbReference type="PANTHER" id="PTHR31503:SF20">
    <property type="entry name" value="CA(2+)_H(+) EXCHANGER, PUTATIVE (EUROFUNG)-RELATED"/>
    <property type="match status" value="1"/>
</dbReference>
<evidence type="ECO:0000256" key="9">
    <source>
        <dbReference type="SAM" id="MobiDB-lite"/>
    </source>
</evidence>
<dbReference type="STRING" id="1316194.A0A1Q5UH56"/>
<feature type="domain" description="Sodium/calcium exchanger membrane region" evidence="11">
    <location>
        <begin position="204"/>
        <end position="356"/>
    </location>
</feature>
<dbReference type="GO" id="GO:0012505">
    <property type="term" value="C:endomembrane system"/>
    <property type="evidence" value="ECO:0007669"/>
    <property type="project" value="UniProtKB-SubCell"/>
</dbReference>
<evidence type="ECO:0000256" key="7">
    <source>
        <dbReference type="ARBA" id="ARBA00023136"/>
    </source>
</evidence>
<feature type="transmembrane region" description="Helical" evidence="10">
    <location>
        <begin position="461"/>
        <end position="479"/>
    </location>
</feature>
<dbReference type="Pfam" id="PF01699">
    <property type="entry name" value="Na_Ca_ex"/>
    <property type="match status" value="2"/>
</dbReference>
<comment type="subcellular location">
    <subcellularLocation>
        <location evidence="1">Endomembrane system</location>
        <topology evidence="1">Multi-pass membrane protein</topology>
    </subcellularLocation>
</comment>
<evidence type="ECO:0000256" key="4">
    <source>
        <dbReference type="ARBA" id="ARBA00022692"/>
    </source>
</evidence>
<keyword evidence="5 10" id="KW-1133">Transmembrane helix</keyword>
<evidence type="ECO:0000256" key="10">
    <source>
        <dbReference type="SAM" id="Phobius"/>
    </source>
</evidence>
<dbReference type="CDD" id="cd12148">
    <property type="entry name" value="fungal_TF_MHR"/>
    <property type="match status" value="1"/>
</dbReference>
<evidence type="ECO:0000313" key="14">
    <source>
        <dbReference type="Proteomes" id="UP000186955"/>
    </source>
</evidence>
<feature type="transmembrane region" description="Helical" evidence="10">
    <location>
        <begin position="264"/>
        <end position="287"/>
    </location>
</feature>
<organism evidence="13 14">
    <name type="scientific">Penicillium subrubescens</name>
    <dbReference type="NCBI Taxonomy" id="1316194"/>
    <lineage>
        <taxon>Eukaryota</taxon>
        <taxon>Fungi</taxon>
        <taxon>Dikarya</taxon>
        <taxon>Ascomycota</taxon>
        <taxon>Pezizomycotina</taxon>
        <taxon>Eurotiomycetes</taxon>
        <taxon>Eurotiomycetidae</taxon>
        <taxon>Eurotiales</taxon>
        <taxon>Aspergillaceae</taxon>
        <taxon>Penicillium</taxon>
    </lineage>
</organism>
<evidence type="ECO:0000259" key="12">
    <source>
        <dbReference type="Pfam" id="PF04082"/>
    </source>
</evidence>
<dbReference type="PANTHER" id="PTHR31503">
    <property type="entry name" value="VACUOLAR CALCIUM ION TRANSPORTER"/>
    <property type="match status" value="1"/>
</dbReference>
<keyword evidence="14" id="KW-1185">Reference proteome</keyword>
<accession>A0A1Q5UH56</accession>
<feature type="compositionally biased region" description="Basic and acidic residues" evidence="9">
    <location>
        <begin position="46"/>
        <end position="68"/>
    </location>
</feature>
<dbReference type="Pfam" id="PF04082">
    <property type="entry name" value="Fungal_trans"/>
    <property type="match status" value="1"/>
</dbReference>
<dbReference type="GO" id="GO:0006351">
    <property type="term" value="P:DNA-templated transcription"/>
    <property type="evidence" value="ECO:0007669"/>
    <property type="project" value="InterPro"/>
</dbReference>
<feature type="transmembrane region" description="Helical" evidence="10">
    <location>
        <begin position="486"/>
        <end position="514"/>
    </location>
</feature>
<feature type="transmembrane region" description="Helical" evidence="10">
    <location>
        <begin position="334"/>
        <end position="354"/>
    </location>
</feature>
<evidence type="ECO:0000256" key="6">
    <source>
        <dbReference type="ARBA" id="ARBA00023065"/>
    </source>
</evidence>
<dbReference type="InterPro" id="IPR004837">
    <property type="entry name" value="NaCa_Exmemb"/>
</dbReference>
<feature type="transmembrane region" description="Helical" evidence="10">
    <location>
        <begin position="419"/>
        <end position="441"/>
    </location>
</feature>
<gene>
    <name evidence="13" type="ORF">PENSUB_2694</name>
</gene>
<dbReference type="GO" id="GO:0008270">
    <property type="term" value="F:zinc ion binding"/>
    <property type="evidence" value="ECO:0007669"/>
    <property type="project" value="InterPro"/>
</dbReference>
<keyword evidence="3" id="KW-0813">Transport</keyword>
<feature type="domain" description="Sodium/calcium exchanger membrane region" evidence="11">
    <location>
        <begin position="422"/>
        <end position="514"/>
    </location>
</feature>
<comment type="similarity">
    <text evidence="2">Belongs to the Ca(2+):cation antiporter (CaCA) (TC 2.A.19) family.</text>
</comment>
<dbReference type="InterPro" id="IPR004713">
    <property type="entry name" value="CaH_exchang"/>
</dbReference>
<feature type="domain" description="Xylanolytic transcriptional activator regulatory" evidence="12">
    <location>
        <begin position="549"/>
        <end position="694"/>
    </location>
</feature>
<evidence type="ECO:0000256" key="8">
    <source>
        <dbReference type="ARBA" id="ARBA00023242"/>
    </source>
</evidence>
<feature type="transmembrane region" description="Helical" evidence="10">
    <location>
        <begin position="177"/>
        <end position="198"/>
    </location>
</feature>
<dbReference type="Gene3D" id="1.20.1420.30">
    <property type="entry name" value="NCX, central ion-binding region"/>
    <property type="match status" value="2"/>
</dbReference>
<feature type="compositionally biased region" description="Basic residues" evidence="9">
    <location>
        <begin position="27"/>
        <end position="36"/>
    </location>
</feature>
<evidence type="ECO:0000313" key="13">
    <source>
        <dbReference type="EMBL" id="OKP11828.1"/>
    </source>
</evidence>
<dbReference type="GO" id="GO:0000329">
    <property type="term" value="C:fungal-type vacuole membrane"/>
    <property type="evidence" value="ECO:0007669"/>
    <property type="project" value="TreeGrafter"/>
</dbReference>
<dbReference type="Proteomes" id="UP000186955">
    <property type="component" value="Unassembled WGS sequence"/>
</dbReference>
<name>A0A1Q5UH56_9EURO</name>
<reference evidence="13 14" key="1">
    <citation type="submission" date="2016-10" db="EMBL/GenBank/DDBJ databases">
        <title>Genome sequence of the ascomycete fungus Penicillium subrubescens.</title>
        <authorList>
            <person name="De Vries R.P."/>
            <person name="Peng M."/>
            <person name="Dilokpimol A."/>
            <person name="Hilden K."/>
            <person name="Makela M.R."/>
            <person name="Grigoriev I."/>
            <person name="Riley R."/>
            <person name="Granchi Z."/>
        </authorList>
    </citation>
    <scope>NUCLEOTIDE SEQUENCE [LARGE SCALE GENOMIC DNA]</scope>
    <source>
        <strain evidence="13 14">CBS 132785</strain>
    </source>
</reference>
<comment type="caution">
    <text evidence="13">The sequence shown here is derived from an EMBL/GenBank/DDBJ whole genome shotgun (WGS) entry which is preliminary data.</text>
</comment>
<evidence type="ECO:0000256" key="2">
    <source>
        <dbReference type="ARBA" id="ARBA00008170"/>
    </source>
</evidence>
<keyword evidence="8" id="KW-0539">Nucleus</keyword>
<dbReference type="InterPro" id="IPR044880">
    <property type="entry name" value="NCX_ion-bd_dom_sf"/>
</dbReference>
<protein>
    <submittedName>
        <fullName evidence="13">Vacuolar calcium ion transporter</fullName>
    </submittedName>
</protein>
<dbReference type="GO" id="GO:0015369">
    <property type="term" value="F:calcium:proton antiporter activity"/>
    <property type="evidence" value="ECO:0007669"/>
    <property type="project" value="UniProtKB-ARBA"/>
</dbReference>
<evidence type="ECO:0000259" key="11">
    <source>
        <dbReference type="Pfam" id="PF01699"/>
    </source>
</evidence>
<dbReference type="AlphaFoldDB" id="A0A1Q5UH56"/>
<sequence>MSIDIYRRQARNLAWYDQDGEPSSHNPFKKFRRRPQRTNSVQLEDQAPHSRSLGDLRLSQDQRRRAEFNGDLEGPAYSGTFPPESAGSYEPAASNLSQEPINDTADKSTVRELDLEAEIEGNGTASVDTTGTQARQRKGFFGKFGHKKEQETSVPEPDDEKPLEGPKFTVASQIRATVFNSWINVLIIAAPVGIALHVVKANPIAIFVVNFIAIIPLAAMLSYATEEIALRTGETIGGLLNASFGNAVELIVAIIALVKKEVLIVQTSLIGSILSNLLLVMGMCFFFGGVNRIEQHFNVVVAQTAASLLALAVASLIIPTAFHKWSDGNKENTAPLSRGTSVLLLIVYGCYLFFQLKSHTDMYNEPSKKVAKRSKKSGDANRGIAQIGKMTARTMGGSNAAEVNLQDADDEPEQPQLHIWVAMATLGLSTALVAVCAEFMVDSIDALTATGNISETFVGLILLPIVGNAAEHATAVTVACKDKMDLAIGVAVGSSMQIALLVLPFIVVLGWIMGVDDMEPWAATVIAQFRTNALSALGSVDKTRKMSRTYFSSTHFKLAILSEKKFYERLPSLFVSTSADLGFTTLCLCMHLAQQNPSPSNGSMLSSLYVLVKTGINQLEMVGCLSIEAIQSMLLIVLYEVGHGIYPAASISMASCARAARNLGLHKIRSQPLSEIENEVAEERRTWWAVHNLDSEDAGEEDPLPPDDGPLSLEPLPYIKPTIATPALFRLGQFARECQVAHLVGRVVRHVFSPISDVHFHEEEATQLARTLLSFLPLLIEEEVQFTPSLRSQSRTLDENTPLFAMEQLSAKMAEISDYIFGMAQDENKRFMLSPFVPYALYQTAVIELRLWKQKGEPQYKERADRMIQILWLFSKRWSIAGK</sequence>
<evidence type="ECO:0000256" key="3">
    <source>
        <dbReference type="ARBA" id="ARBA00022448"/>
    </source>
</evidence>
<dbReference type="EMBL" id="MNBE01000273">
    <property type="protein sequence ID" value="OKP11828.1"/>
    <property type="molecule type" value="Genomic_DNA"/>
</dbReference>
<evidence type="ECO:0000256" key="1">
    <source>
        <dbReference type="ARBA" id="ARBA00004127"/>
    </source>
</evidence>